<dbReference type="GO" id="GO:0016787">
    <property type="term" value="F:hydrolase activity"/>
    <property type="evidence" value="ECO:0007669"/>
    <property type="project" value="UniProtKB-KW"/>
</dbReference>
<dbReference type="Proteomes" id="UP000246410">
    <property type="component" value="Unassembled WGS sequence"/>
</dbReference>
<dbReference type="EMBL" id="QGTL01000004">
    <property type="protein sequence ID" value="PWV75937.1"/>
    <property type="molecule type" value="Genomic_DNA"/>
</dbReference>
<feature type="domain" description="PIN" evidence="6">
    <location>
        <begin position="5"/>
        <end position="109"/>
    </location>
</feature>
<keyword evidence="2" id="KW-0540">Nuclease</keyword>
<dbReference type="InterPro" id="IPR029060">
    <property type="entry name" value="PIN-like_dom_sf"/>
</dbReference>
<evidence type="ECO:0000256" key="5">
    <source>
        <dbReference type="ARBA" id="ARBA00022842"/>
    </source>
</evidence>
<dbReference type="InterPro" id="IPR058652">
    <property type="entry name" value="VapC50_C"/>
</dbReference>
<comment type="caution">
    <text evidence="8">The sequence shown here is derived from an EMBL/GenBank/DDBJ whole genome shotgun (WGS) entry which is preliminary data.</text>
</comment>
<dbReference type="RefSeq" id="WP_110037628.1">
    <property type="nucleotide sequence ID" value="NZ_QGTL01000004.1"/>
</dbReference>
<dbReference type="SUPFAM" id="SSF88723">
    <property type="entry name" value="PIN domain-like"/>
    <property type="match status" value="1"/>
</dbReference>
<evidence type="ECO:0000256" key="1">
    <source>
        <dbReference type="ARBA" id="ARBA00022649"/>
    </source>
</evidence>
<evidence type="ECO:0000256" key="2">
    <source>
        <dbReference type="ARBA" id="ARBA00022722"/>
    </source>
</evidence>
<dbReference type="GO" id="GO:0004518">
    <property type="term" value="F:nuclease activity"/>
    <property type="evidence" value="ECO:0007669"/>
    <property type="project" value="UniProtKB-KW"/>
</dbReference>
<dbReference type="AlphaFoldDB" id="A0A317NLS7"/>
<evidence type="ECO:0000256" key="3">
    <source>
        <dbReference type="ARBA" id="ARBA00022723"/>
    </source>
</evidence>
<keyword evidence="1" id="KW-1277">Toxin-antitoxin system</keyword>
<evidence type="ECO:0000256" key="4">
    <source>
        <dbReference type="ARBA" id="ARBA00022801"/>
    </source>
</evidence>
<reference evidence="8 9" key="1">
    <citation type="submission" date="2018-05" db="EMBL/GenBank/DDBJ databases">
        <title>Genomic Encyclopedia of Type Strains, Phase IV (KMG-IV): sequencing the most valuable type-strain genomes for metagenomic binning, comparative biology and taxonomic classification.</title>
        <authorList>
            <person name="Goeker M."/>
        </authorList>
    </citation>
    <scope>NUCLEOTIDE SEQUENCE [LARGE SCALE GENOMIC DNA]</scope>
    <source>
        <strain evidence="8 9">DSM 44717</strain>
    </source>
</reference>
<evidence type="ECO:0000259" key="6">
    <source>
        <dbReference type="Pfam" id="PF13470"/>
    </source>
</evidence>
<name>A0A317NLS7_9NOCA</name>
<feature type="domain" description="VapC50 C-terminal" evidence="7">
    <location>
        <begin position="126"/>
        <end position="180"/>
    </location>
</feature>
<keyword evidence="4" id="KW-0378">Hydrolase</keyword>
<protein>
    <submittedName>
        <fullName evidence="8">Putative nucleic acid-binding protein</fullName>
    </submittedName>
</protein>
<sequence length="187" mass="20829">MPFSVFFDTCVLHPAYLSDTLLRMADAQMFRPLWSAEVLDELRGSLIDRDLPVDSVDRRIAQMCSAFPDAMVTGYESLISGMDNDPKDRHVLAAAVRSAAEVLVTFNIRDFPEHALKAYDLIAITPDEFLLDQLDLYPGLTISTLRVQAAAYRRDPRSVTGLLSILERTGVRVFAAEVRRHLDSAGG</sequence>
<proteinExistence type="predicted"/>
<dbReference type="InterPro" id="IPR002716">
    <property type="entry name" value="PIN_dom"/>
</dbReference>
<accession>A0A317NLS7</accession>
<dbReference type="Pfam" id="PF13470">
    <property type="entry name" value="PIN_3"/>
    <property type="match status" value="1"/>
</dbReference>
<organism evidence="8 9">
    <name type="scientific">Nocardia neocaledoniensis</name>
    <dbReference type="NCBI Taxonomy" id="236511"/>
    <lineage>
        <taxon>Bacteria</taxon>
        <taxon>Bacillati</taxon>
        <taxon>Actinomycetota</taxon>
        <taxon>Actinomycetes</taxon>
        <taxon>Mycobacteriales</taxon>
        <taxon>Nocardiaceae</taxon>
        <taxon>Nocardia</taxon>
    </lineage>
</organism>
<dbReference type="Pfam" id="PF26343">
    <property type="entry name" value="VapC50_C"/>
    <property type="match status" value="1"/>
</dbReference>
<keyword evidence="5" id="KW-0460">Magnesium</keyword>
<dbReference type="GO" id="GO:0046872">
    <property type="term" value="F:metal ion binding"/>
    <property type="evidence" value="ECO:0007669"/>
    <property type="project" value="UniProtKB-KW"/>
</dbReference>
<keyword evidence="9" id="KW-1185">Reference proteome</keyword>
<evidence type="ECO:0000259" key="7">
    <source>
        <dbReference type="Pfam" id="PF26343"/>
    </source>
</evidence>
<evidence type="ECO:0000313" key="8">
    <source>
        <dbReference type="EMBL" id="PWV75937.1"/>
    </source>
</evidence>
<keyword evidence="3" id="KW-0479">Metal-binding</keyword>
<gene>
    <name evidence="8" type="ORF">DFR69_10438</name>
</gene>
<evidence type="ECO:0000313" key="9">
    <source>
        <dbReference type="Proteomes" id="UP000246410"/>
    </source>
</evidence>